<feature type="chain" id="PRO_5045579113" evidence="1">
    <location>
        <begin position="22"/>
        <end position="439"/>
    </location>
</feature>
<sequence length="439" mass="49553">MKSRFILITLFLCCCLVRSGAENYPYRSDVLWVTVPDHADWLYETGEKAVVDVQLYRYGIPEDAVVSYSVADDMMKGDVDGTVKLSRGRARVNIGTRKTPGFRDLRLTATVGGKKYSHHIKVGFSVDKIRPFTKEPADFMEYWKDGIDEMRARPLAFTKELAREYCTPKMDCFLVRLELNGRGQAVYGYLFIPKDAAAGSCPAVLCPPGAGIKTIKEPLRHRYYGENGFIRLEMEIHGLDPRLPEPMFRDISNAFNGRDNGYLANGLDNRDRYYMRRVYLALVRALDLLASLPQWDGTNLAVQGGSQGGALAIVAAALDSRVTQCVVNHPALSDMAAYSAGKTGGYPHFNKMMGMMTTDNIRTMAYYDVVNFARHVKADTYMTWGYNDDTCPPTTSYAVWNVLSCPKESLITPINEHWTSDATEYGQFEWIRRHLRKKP</sequence>
<dbReference type="InterPro" id="IPR008391">
    <property type="entry name" value="AXE1_dom"/>
</dbReference>
<evidence type="ECO:0000256" key="1">
    <source>
        <dbReference type="SAM" id="SignalP"/>
    </source>
</evidence>
<reference evidence="3 4" key="1">
    <citation type="submission" date="2020-05" db="EMBL/GenBank/DDBJ databases">
        <title>Distinct polysaccharide utilization as determinants for interspecies competition between intestinal Prevotella spp.</title>
        <authorList>
            <person name="Galvez E.J.C."/>
            <person name="Iljazovic A."/>
            <person name="Strowig T."/>
        </authorList>
    </citation>
    <scope>NUCLEOTIDE SEQUENCE [LARGE SCALE GENOMIC DNA]</scope>
    <source>
        <strain evidence="3 4">PCHR</strain>
    </source>
</reference>
<keyword evidence="1" id="KW-0732">Signal</keyword>
<dbReference type="Pfam" id="PF05448">
    <property type="entry name" value="AXE1"/>
    <property type="match status" value="1"/>
</dbReference>
<evidence type="ECO:0000313" key="4">
    <source>
        <dbReference type="Proteomes" id="UP000820977"/>
    </source>
</evidence>
<dbReference type="InterPro" id="IPR029058">
    <property type="entry name" value="AB_hydrolase_fold"/>
</dbReference>
<gene>
    <name evidence="3" type="ORF">HPS54_01090</name>
</gene>
<keyword evidence="4" id="KW-1185">Reference proteome</keyword>
<comment type="caution">
    <text evidence="3">The sequence shown here is derived from an EMBL/GenBank/DDBJ whole genome shotgun (WGS) entry which is preliminary data.</text>
</comment>
<feature type="signal peptide" evidence="1">
    <location>
        <begin position="1"/>
        <end position="21"/>
    </location>
</feature>
<feature type="domain" description="Acetyl xylan esterase" evidence="2">
    <location>
        <begin position="128"/>
        <end position="430"/>
    </location>
</feature>
<dbReference type="Proteomes" id="UP000820977">
    <property type="component" value="Unassembled WGS sequence"/>
</dbReference>
<name>A0ABX2AZ93_9BACT</name>
<dbReference type="RefSeq" id="WP_172343645.1">
    <property type="nucleotide sequence ID" value="NZ_CASYYZ010000004.1"/>
</dbReference>
<dbReference type="PANTHER" id="PTHR40111">
    <property type="entry name" value="CEPHALOSPORIN-C DEACETYLASE"/>
    <property type="match status" value="1"/>
</dbReference>
<proteinExistence type="predicted"/>
<dbReference type="InterPro" id="IPR039069">
    <property type="entry name" value="CE7"/>
</dbReference>
<dbReference type="SUPFAM" id="SSF53474">
    <property type="entry name" value="alpha/beta-Hydrolases"/>
    <property type="match status" value="1"/>
</dbReference>
<evidence type="ECO:0000313" key="3">
    <source>
        <dbReference type="EMBL" id="NPE24122.1"/>
    </source>
</evidence>
<dbReference type="Gene3D" id="3.40.50.1820">
    <property type="entry name" value="alpha/beta hydrolase"/>
    <property type="match status" value="1"/>
</dbReference>
<organism evidence="3 4">
    <name type="scientific">Xylanibacter caecicola</name>
    <dbReference type="NCBI Taxonomy" id="2736294"/>
    <lineage>
        <taxon>Bacteria</taxon>
        <taxon>Pseudomonadati</taxon>
        <taxon>Bacteroidota</taxon>
        <taxon>Bacteroidia</taxon>
        <taxon>Bacteroidales</taxon>
        <taxon>Prevotellaceae</taxon>
        <taxon>Xylanibacter</taxon>
    </lineage>
</organism>
<dbReference type="EMBL" id="JABKKJ010000001">
    <property type="protein sequence ID" value="NPE24122.1"/>
    <property type="molecule type" value="Genomic_DNA"/>
</dbReference>
<protein>
    <submittedName>
        <fullName evidence="3">Prolyl oligopeptidase family serine peptidase</fullName>
    </submittedName>
</protein>
<accession>A0ABX2AZ93</accession>
<dbReference type="PANTHER" id="PTHR40111:SF1">
    <property type="entry name" value="CEPHALOSPORIN-C DEACETYLASE"/>
    <property type="match status" value="1"/>
</dbReference>
<evidence type="ECO:0000259" key="2">
    <source>
        <dbReference type="Pfam" id="PF05448"/>
    </source>
</evidence>